<feature type="compositionally biased region" description="Basic residues" evidence="1">
    <location>
        <begin position="516"/>
        <end position="578"/>
    </location>
</feature>
<feature type="region of interest" description="Disordered" evidence="1">
    <location>
        <begin position="1"/>
        <end position="92"/>
    </location>
</feature>
<accession>A0A1A8LF76</accession>
<dbReference type="AlphaFoldDB" id="A0A1A8LF76"/>
<feature type="compositionally biased region" description="Low complexity" evidence="1">
    <location>
        <begin position="456"/>
        <end position="467"/>
    </location>
</feature>
<proteinExistence type="predicted"/>
<reference evidence="2" key="2">
    <citation type="submission" date="2016-06" db="EMBL/GenBank/DDBJ databases">
        <title>The genome of a short-lived fish provides insights into sex chromosome evolution and the genetic control of aging.</title>
        <authorList>
            <person name="Reichwald K."/>
            <person name="Felder M."/>
            <person name="Petzold A."/>
            <person name="Koch P."/>
            <person name="Groth M."/>
            <person name="Platzer M."/>
        </authorList>
    </citation>
    <scope>NUCLEOTIDE SEQUENCE</scope>
    <source>
        <tissue evidence="2">Brain</tissue>
    </source>
</reference>
<feature type="compositionally biased region" description="Basic residues" evidence="1">
    <location>
        <begin position="585"/>
        <end position="598"/>
    </location>
</feature>
<sequence>MGKKDAVSAHAEAEGETKSKKHKKQTAKKKKKKKKKDEKQERKSPSRSPSESSSASGSESEGEGAKTAGDGKYVPAAGSEPKEPISKLVPKGKAVEEEVAPVLMQKPEVLEVKKEETKDMDVSSFGGKTSCTDVSENMRSPSTGQNEVTQIEAVKEKAEDRHGDGTFSCAQELPDIIPKQEDLGAPLVAPDQDRQQGVQEAGALEVDLYRDAGGHHPLDPAVQGPGQSAGVGEPVHDPLLCLREAAARDPGVLANGPNPERPLLVEGLNRDRQPEGILGPLSGKRSKSRSLSRRHRSPQLSKRRSKSPRRSGRGSMSKSASALNKSKSRSRSESSDGRSDSSSSARSISNTPVKENKPSPSPAEKTAEVKAVEENGGHSVETACVAGDEKPAPPATDLSSQGGTSSEMLQDQPVEAKNWYAPRSRSASQEPGSGSDGSDGSEDKEEESPVKPVFKSQKSSSGSASPELPKKKLSKSNSPADRRKRSRSTSKPPSRRKLSRSKSPVKKKGSVSPSERKKRRSKSRSPARRRRSLSRSVARRKRSRSKSRNRNRRSKSRSPGRKRRSRSRSTNVRGRRRSKSSDRNKRSKSRSVGRRKRSRSGDRSRRSRSRSPDRRRRSRSRGRGRRPPFRSRSFDRRDRWKREPSHSPVVILRKQRRSGSRTRRSASKTPPRLTDLDKDQLLEIAKANAAAMCAKAGVPIPESLRPKAILQLPLPTPSPSPISLPLPLPLPMGMGMPNMPNMGPMGLPSIPGMPTMSNITMSAAVASMTAATMTAALTNMGALAAMPPLAPLPTISNKPPPCLAPPTPSLNLDHIEEVKRKVTHQANIHTIKELTEKCKMISSSKEEMAVAKPHVSDDES</sequence>
<feature type="compositionally biased region" description="Polar residues" evidence="1">
    <location>
        <begin position="126"/>
        <end position="148"/>
    </location>
</feature>
<feature type="region of interest" description="Disordered" evidence="1">
    <location>
        <begin position="114"/>
        <end position="148"/>
    </location>
</feature>
<name>A0A1A8LF76_9TELE</name>
<protein>
    <submittedName>
        <fullName evidence="2">Si:dkey-67c22.2</fullName>
    </submittedName>
</protein>
<gene>
    <name evidence="2" type="primary">SI:DKEY-67C22.2</name>
</gene>
<dbReference type="GO" id="GO:0048024">
    <property type="term" value="P:regulation of mRNA splicing, via spliceosome"/>
    <property type="evidence" value="ECO:0007669"/>
    <property type="project" value="TreeGrafter"/>
</dbReference>
<dbReference type="PANTHER" id="PTHR46528:SF1">
    <property type="entry name" value="PROTEIN SON"/>
    <property type="match status" value="1"/>
</dbReference>
<feature type="region of interest" description="Disordered" evidence="1">
    <location>
        <begin position="249"/>
        <end position="676"/>
    </location>
</feature>
<feature type="compositionally biased region" description="Basic and acidic residues" evidence="1">
    <location>
        <begin position="365"/>
        <end position="376"/>
    </location>
</feature>
<feature type="compositionally biased region" description="Low complexity" evidence="1">
    <location>
        <begin position="313"/>
        <end position="325"/>
    </location>
</feature>
<dbReference type="PANTHER" id="PTHR46528">
    <property type="entry name" value="PROTEIN SON"/>
    <property type="match status" value="1"/>
</dbReference>
<dbReference type="GO" id="GO:0051726">
    <property type="term" value="P:regulation of cell cycle"/>
    <property type="evidence" value="ECO:0007669"/>
    <property type="project" value="InterPro"/>
</dbReference>
<reference evidence="2" key="1">
    <citation type="submission" date="2016-05" db="EMBL/GenBank/DDBJ databases">
        <authorList>
            <person name="Lavstsen T."/>
            <person name="Jespersen J.S."/>
        </authorList>
    </citation>
    <scope>NUCLEOTIDE SEQUENCE</scope>
    <source>
        <tissue evidence="2">Brain</tissue>
    </source>
</reference>
<feature type="compositionally biased region" description="Polar residues" evidence="1">
    <location>
        <begin position="397"/>
        <end position="409"/>
    </location>
</feature>
<feature type="compositionally biased region" description="Basic residues" evidence="1">
    <location>
        <begin position="653"/>
        <end position="666"/>
    </location>
</feature>
<feature type="compositionally biased region" description="Basic and acidic residues" evidence="1">
    <location>
        <begin position="330"/>
        <end position="339"/>
    </location>
</feature>
<feature type="compositionally biased region" description="Basic and acidic residues" evidence="1">
    <location>
        <begin position="1"/>
        <end position="18"/>
    </location>
</feature>
<dbReference type="EMBL" id="HAEF01006118">
    <property type="protein sequence ID" value="SBR43500.1"/>
    <property type="molecule type" value="Transcribed_RNA"/>
</dbReference>
<feature type="compositionally biased region" description="Basic and acidic residues" evidence="1">
    <location>
        <begin position="632"/>
        <end position="645"/>
    </location>
</feature>
<evidence type="ECO:0000256" key="1">
    <source>
        <dbReference type="SAM" id="MobiDB-lite"/>
    </source>
</evidence>
<feature type="compositionally biased region" description="Basic residues" evidence="1">
    <location>
        <begin position="482"/>
        <end position="509"/>
    </location>
</feature>
<feature type="compositionally biased region" description="Low complexity" evidence="1">
    <location>
        <begin position="340"/>
        <end position="349"/>
    </location>
</feature>
<feature type="compositionally biased region" description="Low complexity" evidence="1">
    <location>
        <begin position="46"/>
        <end position="59"/>
    </location>
</feature>
<organism evidence="2">
    <name type="scientific">Nothobranchius pienaari</name>
    <dbReference type="NCBI Taxonomy" id="704102"/>
    <lineage>
        <taxon>Eukaryota</taxon>
        <taxon>Metazoa</taxon>
        <taxon>Chordata</taxon>
        <taxon>Craniata</taxon>
        <taxon>Vertebrata</taxon>
        <taxon>Euteleostomi</taxon>
        <taxon>Actinopterygii</taxon>
        <taxon>Neopterygii</taxon>
        <taxon>Teleostei</taxon>
        <taxon>Neoteleostei</taxon>
        <taxon>Acanthomorphata</taxon>
        <taxon>Ovalentaria</taxon>
        <taxon>Atherinomorphae</taxon>
        <taxon>Cyprinodontiformes</taxon>
        <taxon>Nothobranchiidae</taxon>
        <taxon>Nothobranchius</taxon>
    </lineage>
</organism>
<dbReference type="InterPro" id="IPR032922">
    <property type="entry name" value="SON"/>
</dbReference>
<feature type="compositionally biased region" description="Basic residues" evidence="1">
    <location>
        <begin position="19"/>
        <end position="36"/>
    </location>
</feature>
<feature type="compositionally biased region" description="Basic residues" evidence="1">
    <location>
        <begin position="605"/>
        <end position="629"/>
    </location>
</feature>
<evidence type="ECO:0000313" key="2">
    <source>
        <dbReference type="EMBL" id="SBR43500.1"/>
    </source>
</evidence>
<dbReference type="GO" id="GO:0003723">
    <property type="term" value="F:RNA binding"/>
    <property type="evidence" value="ECO:0007669"/>
    <property type="project" value="InterPro"/>
</dbReference>
<feature type="compositionally biased region" description="Basic residues" evidence="1">
    <location>
        <begin position="284"/>
        <end position="312"/>
    </location>
</feature>
<feature type="region of interest" description="Disordered" evidence="1">
    <location>
        <begin position="210"/>
        <end position="235"/>
    </location>
</feature>